<dbReference type="PANTHER" id="PTHR24096:SF149">
    <property type="entry name" value="AMP-BINDING DOMAIN-CONTAINING PROTEIN-RELATED"/>
    <property type="match status" value="1"/>
</dbReference>
<reference evidence="4" key="1">
    <citation type="submission" date="2021-05" db="EMBL/GenBank/DDBJ databases">
        <authorList>
            <person name="Arsene-Ploetze F."/>
        </authorList>
    </citation>
    <scope>NUCLEOTIDE SEQUENCE</scope>
    <source>
        <strain evidence="4">DSM 42138</strain>
    </source>
</reference>
<evidence type="ECO:0000256" key="2">
    <source>
        <dbReference type="ARBA" id="ARBA00022598"/>
    </source>
</evidence>
<dbReference type="SUPFAM" id="SSF56801">
    <property type="entry name" value="Acetyl-CoA synthetase-like"/>
    <property type="match status" value="1"/>
</dbReference>
<gene>
    <name evidence="4" type="ORF">SCOCK_280054</name>
</gene>
<evidence type="ECO:0000313" key="4">
    <source>
        <dbReference type="EMBL" id="CAG6394601.1"/>
    </source>
</evidence>
<sequence length="330" mass="33893">MTIHHSSSDRPGTLATVPEAVLAQTAERAEVVAMIDGATGREVPYAELQMAVDQLAVGFAEAGVAKGDTVCLFTPNHPAYAPVFYAVSRIGAVLAPVSAQATVAELVAHLARNNVRLLVTSEGLLPIAAAAERNLGAGLSPLREIFLLHPSESRRSLVDLFGSTFAAPDVTVDAATDTALITRRVSQGGGVQAVRLTHAEVARALDALDDSLPLAVGERVLAEAPWAETGESELLMHHSIASGATTFVPDGSDPEPLLEAIEQHGIETALLAPSTLAELAAAAPTAGADLSSLRRVVCCGPAPEDSTGRTAALGTATVSYLAALVALPEA</sequence>
<evidence type="ECO:0000256" key="1">
    <source>
        <dbReference type="ARBA" id="ARBA00006432"/>
    </source>
</evidence>
<evidence type="ECO:0000259" key="3">
    <source>
        <dbReference type="Pfam" id="PF00501"/>
    </source>
</evidence>
<comment type="caution">
    <text evidence="4">The sequence shown here is derived from an EMBL/GenBank/DDBJ whole genome shotgun (WGS) entry which is preliminary data.</text>
</comment>
<protein>
    <submittedName>
        <fullName evidence="4">AMP-binding domain-containing protein</fullName>
    </submittedName>
</protein>
<keyword evidence="5" id="KW-1185">Reference proteome</keyword>
<dbReference type="Pfam" id="PF00501">
    <property type="entry name" value="AMP-binding"/>
    <property type="match status" value="1"/>
</dbReference>
<comment type="similarity">
    <text evidence="1">Belongs to the ATP-dependent AMP-binding enzyme family.</text>
</comment>
<organism evidence="4 5">
    <name type="scientific">Actinacidiphila cocklensis</name>
    <dbReference type="NCBI Taxonomy" id="887465"/>
    <lineage>
        <taxon>Bacteria</taxon>
        <taxon>Bacillati</taxon>
        <taxon>Actinomycetota</taxon>
        <taxon>Actinomycetes</taxon>
        <taxon>Kitasatosporales</taxon>
        <taxon>Streptomycetaceae</taxon>
        <taxon>Actinacidiphila</taxon>
    </lineage>
</organism>
<dbReference type="EMBL" id="CAJSLV010000057">
    <property type="protein sequence ID" value="CAG6394601.1"/>
    <property type="molecule type" value="Genomic_DNA"/>
</dbReference>
<name>A0A9W4DQY7_9ACTN</name>
<dbReference type="PANTHER" id="PTHR24096">
    <property type="entry name" value="LONG-CHAIN-FATTY-ACID--COA LIGASE"/>
    <property type="match status" value="1"/>
</dbReference>
<feature type="domain" description="AMP-dependent synthetase/ligase" evidence="3">
    <location>
        <begin position="24"/>
        <end position="309"/>
    </location>
</feature>
<evidence type="ECO:0000313" key="5">
    <source>
        <dbReference type="Proteomes" id="UP001152519"/>
    </source>
</evidence>
<dbReference type="InterPro" id="IPR000873">
    <property type="entry name" value="AMP-dep_synth/lig_dom"/>
</dbReference>
<proteinExistence type="inferred from homology"/>
<accession>A0A9W4DQY7</accession>
<dbReference type="Proteomes" id="UP001152519">
    <property type="component" value="Unassembled WGS sequence"/>
</dbReference>
<dbReference type="Gene3D" id="3.40.50.12780">
    <property type="entry name" value="N-terminal domain of ligase-like"/>
    <property type="match status" value="1"/>
</dbReference>
<dbReference type="GO" id="GO:0016405">
    <property type="term" value="F:CoA-ligase activity"/>
    <property type="evidence" value="ECO:0007669"/>
    <property type="project" value="TreeGrafter"/>
</dbReference>
<keyword evidence="2" id="KW-0436">Ligase</keyword>
<dbReference type="InterPro" id="IPR042099">
    <property type="entry name" value="ANL_N_sf"/>
</dbReference>
<dbReference type="AlphaFoldDB" id="A0A9W4DQY7"/>